<dbReference type="Gene3D" id="2.40.10.10">
    <property type="entry name" value="Trypsin-like serine proteases"/>
    <property type="match status" value="2"/>
</dbReference>
<feature type="domain" description="Peptidase S1" evidence="3">
    <location>
        <begin position="365"/>
        <end position="613"/>
    </location>
</feature>
<dbReference type="STRING" id="6335.A0A0V1KUM8"/>
<accession>A0A0V1KUM8</accession>
<protein>
    <submittedName>
        <fullName evidence="4">Testisin</fullName>
    </submittedName>
</protein>
<comment type="caution">
    <text evidence="4">The sequence shown here is derived from an EMBL/GenBank/DDBJ whole genome shotgun (WGS) entry which is preliminary data.</text>
</comment>
<gene>
    <name evidence="4" type="primary">Prss21</name>
    <name evidence="4" type="ORF">T02_10500</name>
</gene>
<keyword evidence="5" id="KW-1185">Reference proteome</keyword>
<dbReference type="PROSITE" id="PS50240">
    <property type="entry name" value="TRYPSIN_DOM"/>
    <property type="match status" value="1"/>
</dbReference>
<reference evidence="4 5" key="1">
    <citation type="submission" date="2015-05" db="EMBL/GenBank/DDBJ databases">
        <title>Evolution of Trichinella species and genotypes.</title>
        <authorList>
            <person name="Korhonen P.K."/>
            <person name="Edoardo P."/>
            <person name="Giuseppe L.R."/>
            <person name="Gasser R.B."/>
        </authorList>
    </citation>
    <scope>NUCLEOTIDE SEQUENCE [LARGE SCALE GENOMIC DNA]</scope>
    <source>
        <strain evidence="4">ISS10</strain>
    </source>
</reference>
<dbReference type="GO" id="GO:0006508">
    <property type="term" value="P:proteolysis"/>
    <property type="evidence" value="ECO:0007669"/>
    <property type="project" value="InterPro"/>
</dbReference>
<dbReference type="EMBL" id="JYDW01000240">
    <property type="protein sequence ID" value="KRZ51067.1"/>
    <property type="molecule type" value="Genomic_DNA"/>
</dbReference>
<evidence type="ECO:0000313" key="5">
    <source>
        <dbReference type="Proteomes" id="UP000054721"/>
    </source>
</evidence>
<name>A0A0V1KUM8_9BILA</name>
<dbReference type="OrthoDB" id="10061449at2759"/>
<organism evidence="4 5">
    <name type="scientific">Trichinella nativa</name>
    <dbReference type="NCBI Taxonomy" id="6335"/>
    <lineage>
        <taxon>Eukaryota</taxon>
        <taxon>Metazoa</taxon>
        <taxon>Ecdysozoa</taxon>
        <taxon>Nematoda</taxon>
        <taxon>Enoplea</taxon>
        <taxon>Dorylaimia</taxon>
        <taxon>Trichinellida</taxon>
        <taxon>Trichinellidae</taxon>
        <taxon>Trichinella</taxon>
    </lineage>
</organism>
<dbReference type="AlphaFoldDB" id="A0A0V1KUM8"/>
<dbReference type="InterPro" id="IPR009003">
    <property type="entry name" value="Peptidase_S1_PA"/>
</dbReference>
<proteinExistence type="predicted"/>
<keyword evidence="2" id="KW-1133">Transmembrane helix</keyword>
<evidence type="ECO:0000256" key="2">
    <source>
        <dbReference type="SAM" id="Phobius"/>
    </source>
</evidence>
<feature type="transmembrane region" description="Helical" evidence="2">
    <location>
        <begin position="29"/>
        <end position="46"/>
    </location>
</feature>
<keyword evidence="1" id="KW-1015">Disulfide bond</keyword>
<dbReference type="SUPFAM" id="SSF50494">
    <property type="entry name" value="Trypsin-like serine proteases"/>
    <property type="match status" value="2"/>
</dbReference>
<sequence length="628" mass="72078">MVQSSEKANVDTKLSKNLIIQKTRNNQSLVLYIWQMLRIIIFGFMFQIQSTISTECGNEFYLEDSRYFMVVFYGRTNEGVFYDCIGAIVESGINSTHSDLIITSKYCVNHEDIKKTFVIPVGLYPPNSATESYKIHQILLPLKNNRKSHKNLAIVKLLTPIAFNSFTRPICLPQRNDTFDNFYDCYYLKFYAFPNEMYMTSVEMLILHKSYCKIIVGKTVLLDNIRLCAVQKSLIDTVDSEDPTSVEEGLPFICIRNHKQYLYAIRDWVKVYKPEKNLLPVVILTEISNIIDLIQHVNVSHDNITYLHGADIWNVDYNGKLSCDSINKEFTNITLRKRMRFTKSKTFYITPIVILLILCDHAVSVICGQRDPLIEAPTYMAIFYGYSQEGHFNDCVGAFISLRYNATSSFLVATTRYCMQQENVLLTKVLPMNYFNNFYFSYGLSISRILYPPGNANDQDKTTPNIAIVELESAVYFDENVAPLCLPQLNESYPENGICHYFKFFSGTDFSMSFISVRTSLCPIELCTGFAGNLQICCNEYHQSPPYESLIGKTDNATAIPDGSPLICQKNMQYYLFGIKDWVKIFKNESGFRPVLILTAVAPHADRIERFSNMSYVAPMDEAYIENY</sequence>
<evidence type="ECO:0000313" key="4">
    <source>
        <dbReference type="EMBL" id="KRZ51067.1"/>
    </source>
</evidence>
<dbReference type="GO" id="GO:0004252">
    <property type="term" value="F:serine-type endopeptidase activity"/>
    <property type="evidence" value="ECO:0007669"/>
    <property type="project" value="InterPro"/>
</dbReference>
<dbReference type="PANTHER" id="PTHR24253:SF153">
    <property type="entry name" value="SERINE PROTEASE HEPSIN"/>
    <property type="match status" value="1"/>
</dbReference>
<keyword evidence="2" id="KW-0472">Membrane</keyword>
<keyword evidence="2" id="KW-0812">Transmembrane</keyword>
<dbReference type="Proteomes" id="UP000054721">
    <property type="component" value="Unassembled WGS sequence"/>
</dbReference>
<dbReference type="InterPro" id="IPR043504">
    <property type="entry name" value="Peptidase_S1_PA_chymotrypsin"/>
</dbReference>
<evidence type="ECO:0000259" key="3">
    <source>
        <dbReference type="PROSITE" id="PS50240"/>
    </source>
</evidence>
<evidence type="ECO:0000256" key="1">
    <source>
        <dbReference type="ARBA" id="ARBA00023157"/>
    </source>
</evidence>
<dbReference type="PANTHER" id="PTHR24253">
    <property type="entry name" value="TRANSMEMBRANE PROTEASE SERINE"/>
    <property type="match status" value="1"/>
</dbReference>
<dbReference type="InterPro" id="IPR001254">
    <property type="entry name" value="Trypsin_dom"/>
</dbReference>